<feature type="transmembrane region" description="Helical" evidence="7">
    <location>
        <begin position="75"/>
        <end position="102"/>
    </location>
</feature>
<evidence type="ECO:0000313" key="8">
    <source>
        <dbReference type="EMBL" id="KAK4318495.1"/>
    </source>
</evidence>
<dbReference type="Pfam" id="PF09815">
    <property type="entry name" value="XK-related"/>
    <property type="match status" value="2"/>
</dbReference>
<comment type="caution">
    <text evidence="8">The sequence shown here is derived from an EMBL/GenBank/DDBJ whole genome shotgun (WGS) entry which is preliminary data.</text>
</comment>
<dbReference type="GO" id="GO:0070782">
    <property type="term" value="P:phosphatidylserine exposure on apoptotic cell surface"/>
    <property type="evidence" value="ECO:0007669"/>
    <property type="project" value="TreeGrafter"/>
</dbReference>
<keyword evidence="6 7" id="KW-0472">Membrane</keyword>
<dbReference type="GO" id="GO:0043652">
    <property type="term" value="P:engulfment of apoptotic cell"/>
    <property type="evidence" value="ECO:0007669"/>
    <property type="project" value="TreeGrafter"/>
</dbReference>
<accession>A0AAE1Q1B9</accession>
<keyword evidence="9" id="KW-1185">Reference proteome</keyword>
<comment type="similarity">
    <text evidence="2 7">Belongs to the XK family.</text>
</comment>
<evidence type="ECO:0000256" key="7">
    <source>
        <dbReference type="RuleBase" id="RU910716"/>
    </source>
</evidence>
<dbReference type="GO" id="GO:0005886">
    <property type="term" value="C:plasma membrane"/>
    <property type="evidence" value="ECO:0007669"/>
    <property type="project" value="UniProtKB-SubCell"/>
</dbReference>
<gene>
    <name evidence="8" type="ORF">Pmani_010514</name>
</gene>
<dbReference type="GO" id="GO:1902742">
    <property type="term" value="P:apoptotic process involved in development"/>
    <property type="evidence" value="ECO:0007669"/>
    <property type="project" value="TreeGrafter"/>
</dbReference>
<feature type="transmembrane region" description="Helical" evidence="7">
    <location>
        <begin position="362"/>
        <end position="379"/>
    </location>
</feature>
<dbReference type="PANTHER" id="PTHR16024:SF10">
    <property type="entry name" value="XK-RELATED PROTEIN"/>
    <property type="match status" value="1"/>
</dbReference>
<feature type="transmembrane region" description="Helical" evidence="7">
    <location>
        <begin position="318"/>
        <end position="342"/>
    </location>
</feature>
<evidence type="ECO:0000256" key="6">
    <source>
        <dbReference type="ARBA" id="ARBA00023136"/>
    </source>
</evidence>
<dbReference type="Proteomes" id="UP001292094">
    <property type="component" value="Unassembled WGS sequence"/>
</dbReference>
<organism evidence="8 9">
    <name type="scientific">Petrolisthes manimaculis</name>
    <dbReference type="NCBI Taxonomy" id="1843537"/>
    <lineage>
        <taxon>Eukaryota</taxon>
        <taxon>Metazoa</taxon>
        <taxon>Ecdysozoa</taxon>
        <taxon>Arthropoda</taxon>
        <taxon>Crustacea</taxon>
        <taxon>Multicrustacea</taxon>
        <taxon>Malacostraca</taxon>
        <taxon>Eumalacostraca</taxon>
        <taxon>Eucarida</taxon>
        <taxon>Decapoda</taxon>
        <taxon>Pleocyemata</taxon>
        <taxon>Anomura</taxon>
        <taxon>Galatheoidea</taxon>
        <taxon>Porcellanidae</taxon>
        <taxon>Petrolisthes</taxon>
    </lineage>
</organism>
<sequence length="466" mass="53435">MITSRGYIEYNPHSTLSQMSLREPPPVPLRGSYGLMGAAGVFINMIFFIINIVSDCVLAYVLWQQAELSPETHELLTWFIIALSIIIIPTILTNILSLVWYYENKQCLADTCVLQKMTKWQTAVRIIMHLLLLGQIIRYVDIVRYGTKMKRQTRRVETGEYGRSALRRSPKGELYAALQRVMSRDTAMLDMIHSFLQDAPQLVFQIFLLYHSHSPGVLNISNDFTSITTTVQVWKVVLGVLGISWSVVWYQDELRRVVSDWDQPLSCCGITTCVIWRVAMVTSRILAIGSFTAIHPVDGVHADHHTIFTIYMREDGTVYIPFTIISTCVLLAHWLIMTAWIHAQGTNFCSRDDNTKRPVLELLYNCVMGVVHIFTYINIKEAPSRRRMAFYYILCLVESTTMISVWCVEMESQYTGVWFRAIIVFSVEMLWLLSMCCIVGYYAFLHPDKDNNGGGNDKTQTSRLQL</sequence>
<feature type="transmembrane region" description="Helical" evidence="7">
    <location>
        <begin position="33"/>
        <end position="63"/>
    </location>
</feature>
<evidence type="ECO:0000313" key="9">
    <source>
        <dbReference type="Proteomes" id="UP001292094"/>
    </source>
</evidence>
<evidence type="ECO:0000256" key="2">
    <source>
        <dbReference type="ARBA" id="ARBA00008789"/>
    </source>
</evidence>
<dbReference type="InterPro" id="IPR018629">
    <property type="entry name" value="XK-rel"/>
</dbReference>
<dbReference type="EMBL" id="JAWZYT010000827">
    <property type="protein sequence ID" value="KAK4318495.1"/>
    <property type="molecule type" value="Genomic_DNA"/>
</dbReference>
<keyword evidence="4 7" id="KW-0812">Transmembrane</keyword>
<evidence type="ECO:0000256" key="4">
    <source>
        <dbReference type="ARBA" id="ARBA00022692"/>
    </source>
</evidence>
<dbReference type="AlphaFoldDB" id="A0AAE1Q1B9"/>
<dbReference type="InterPro" id="IPR050895">
    <property type="entry name" value="XK-related_scramblase"/>
</dbReference>
<feature type="transmembrane region" description="Helical" evidence="7">
    <location>
        <begin position="388"/>
        <end position="406"/>
    </location>
</feature>
<evidence type="ECO:0000256" key="1">
    <source>
        <dbReference type="ARBA" id="ARBA00004651"/>
    </source>
</evidence>
<evidence type="ECO:0000256" key="5">
    <source>
        <dbReference type="ARBA" id="ARBA00022989"/>
    </source>
</evidence>
<comment type="subcellular location">
    <subcellularLocation>
        <location evidence="1">Cell membrane</location>
        <topology evidence="1">Multi-pass membrane protein</topology>
    </subcellularLocation>
    <subcellularLocation>
        <location evidence="7">Membrane</location>
        <topology evidence="7">Multi-pass membrane protein</topology>
    </subcellularLocation>
</comment>
<evidence type="ECO:0000256" key="3">
    <source>
        <dbReference type="ARBA" id="ARBA00022475"/>
    </source>
</evidence>
<name>A0AAE1Q1B9_9EUCA</name>
<reference evidence="8" key="1">
    <citation type="submission" date="2023-11" db="EMBL/GenBank/DDBJ databases">
        <title>Genome assemblies of two species of porcelain crab, Petrolisthes cinctipes and Petrolisthes manimaculis (Anomura: Porcellanidae).</title>
        <authorList>
            <person name="Angst P."/>
        </authorList>
    </citation>
    <scope>NUCLEOTIDE SEQUENCE</scope>
    <source>
        <strain evidence="8">PB745_02</strain>
        <tissue evidence="8">Gill</tissue>
    </source>
</reference>
<proteinExistence type="inferred from homology"/>
<keyword evidence="3" id="KW-1003">Cell membrane</keyword>
<keyword evidence="5 7" id="KW-1133">Transmembrane helix</keyword>
<dbReference type="PANTHER" id="PTHR16024">
    <property type="entry name" value="XK-RELATED PROTEIN"/>
    <property type="match status" value="1"/>
</dbReference>
<feature type="transmembrane region" description="Helical" evidence="7">
    <location>
        <begin position="418"/>
        <end position="444"/>
    </location>
</feature>
<protein>
    <recommendedName>
        <fullName evidence="7">XK-related protein</fullName>
    </recommendedName>
</protein>